<accession>A0A6C0HTH6</accession>
<reference evidence="2" key="1">
    <citation type="journal article" date="2020" name="Nature">
        <title>Giant virus diversity and host interactions through global metagenomics.</title>
        <authorList>
            <person name="Schulz F."/>
            <person name="Roux S."/>
            <person name="Paez-Espino D."/>
            <person name="Jungbluth S."/>
            <person name="Walsh D.A."/>
            <person name="Denef V.J."/>
            <person name="McMahon K.D."/>
            <person name="Konstantinidis K.T."/>
            <person name="Eloe-Fadrosh E.A."/>
            <person name="Kyrpides N.C."/>
            <person name="Woyke T."/>
        </authorList>
    </citation>
    <scope>NUCLEOTIDE SEQUENCE</scope>
    <source>
        <strain evidence="2">GVMAG-M-3300023184-16</strain>
    </source>
</reference>
<sequence length="177" mass="20804">MNMNMANKPILDTKTYNGRVNILEPEDPTIQFKMFERIAIKNKATEYRNPLEGIWEDNLLSQVFFSAGNVQILQNGIRAGVYENSRQKYIIPPQNQDALKIIMRSIFLQFSQNSPNNITQQVEALNEMVLDYCVPFVYNECVAYMKYLEDQSTLVMPMNREMRPDREYKQLEMNPFI</sequence>
<name>A0A6C0HTH6_9ZZZZ</name>
<proteinExistence type="predicted"/>
<dbReference type="AlphaFoldDB" id="A0A6C0HTH6"/>
<evidence type="ECO:0000313" key="2">
    <source>
        <dbReference type="EMBL" id="QHT84058.1"/>
    </source>
</evidence>
<protein>
    <recommendedName>
        <fullName evidence="1">Minor capsid protein P8 central region domain-containing protein</fullName>
    </recommendedName>
</protein>
<evidence type="ECO:0000259" key="1">
    <source>
        <dbReference type="Pfam" id="PF19065"/>
    </source>
</evidence>
<dbReference type="InterPro" id="IPR043916">
    <property type="entry name" value="P8_CR"/>
</dbReference>
<dbReference type="Pfam" id="PF19065">
    <property type="entry name" value="P8_CR"/>
    <property type="match status" value="1"/>
</dbReference>
<organism evidence="2">
    <name type="scientific">viral metagenome</name>
    <dbReference type="NCBI Taxonomy" id="1070528"/>
    <lineage>
        <taxon>unclassified sequences</taxon>
        <taxon>metagenomes</taxon>
        <taxon>organismal metagenomes</taxon>
    </lineage>
</organism>
<dbReference type="EMBL" id="MN740015">
    <property type="protein sequence ID" value="QHT84058.1"/>
    <property type="molecule type" value="Genomic_DNA"/>
</dbReference>
<feature type="domain" description="Minor capsid protein P8 central region" evidence="1">
    <location>
        <begin position="57"/>
        <end position="174"/>
    </location>
</feature>